<keyword evidence="2" id="KW-0813">Transport</keyword>
<keyword evidence="3 6" id="KW-0812">Transmembrane</keyword>
<dbReference type="AlphaFoldDB" id="A0A7X0DFV9"/>
<keyword evidence="9" id="KW-1185">Reference proteome</keyword>
<sequence length="406" mass="41197">MSEAREIGLSRYTTAVLLFAVFAGTAGYGVALPVLPRVVENLSPAASVGWHTGILTAVYAGAPLLVAPLWGMLSDRHGRRPILLIGLGGFGVTLTLSALAPSLAWLYGVRLLNGVFAAAVLPAAQALIADLAVSDGWRARRFAWVGMASIGGLFVGPMLGGIILEAGAAGPVYLTAEQLLGLPFLLMAGVAFAGAGAVLTLDDNSGSLAERNRPRQNAVNRTTSKQLFLLAGVVATGIAAFEVGLALRGQALGMTPVQIGLMFGECSLVMFAVQAVIFSPVIAPSRTSKLISPSLVIMAGSLLLVPFAESFVAQLLIIGAVAASAGVLTPVLTYWISLGAGAAQGAELGRQAAAMSFGQALGSAGGGALFGLEGGAVLGFWLPAGLVLIASAGTVRLSRLLAPDTQ</sequence>
<dbReference type="RefSeq" id="WP_077546315.1">
    <property type="nucleotide sequence ID" value="NZ_JACHEJ010000037.1"/>
</dbReference>
<feature type="transmembrane region" description="Helical" evidence="6">
    <location>
        <begin position="12"/>
        <end position="36"/>
    </location>
</feature>
<keyword evidence="4 6" id="KW-1133">Transmembrane helix</keyword>
<feature type="transmembrane region" description="Helical" evidence="6">
    <location>
        <begin position="352"/>
        <end position="372"/>
    </location>
</feature>
<evidence type="ECO:0000256" key="6">
    <source>
        <dbReference type="SAM" id="Phobius"/>
    </source>
</evidence>
<evidence type="ECO:0000256" key="2">
    <source>
        <dbReference type="ARBA" id="ARBA00022448"/>
    </source>
</evidence>
<dbReference type="InterPro" id="IPR011701">
    <property type="entry name" value="MFS"/>
</dbReference>
<evidence type="ECO:0000256" key="5">
    <source>
        <dbReference type="ARBA" id="ARBA00023136"/>
    </source>
</evidence>
<feature type="domain" description="Major facilitator superfamily (MFS) profile" evidence="7">
    <location>
        <begin position="13"/>
        <end position="402"/>
    </location>
</feature>
<feature type="transmembrane region" description="Helical" evidence="6">
    <location>
        <begin position="111"/>
        <end position="133"/>
    </location>
</feature>
<dbReference type="PANTHER" id="PTHR23504:SF15">
    <property type="entry name" value="MAJOR FACILITATOR SUPERFAMILY (MFS) PROFILE DOMAIN-CONTAINING PROTEIN"/>
    <property type="match status" value="1"/>
</dbReference>
<dbReference type="PANTHER" id="PTHR23504">
    <property type="entry name" value="MAJOR FACILITATOR SUPERFAMILY DOMAIN-CONTAINING PROTEIN 10"/>
    <property type="match status" value="1"/>
</dbReference>
<name>A0A7X0DFV9_9HYPH</name>
<dbReference type="InterPro" id="IPR020846">
    <property type="entry name" value="MFS_dom"/>
</dbReference>
<proteinExistence type="predicted"/>
<evidence type="ECO:0000256" key="4">
    <source>
        <dbReference type="ARBA" id="ARBA00022989"/>
    </source>
</evidence>
<dbReference type="EMBL" id="JACHEJ010000037">
    <property type="protein sequence ID" value="MBB6182526.1"/>
    <property type="molecule type" value="Genomic_DNA"/>
</dbReference>
<evidence type="ECO:0000256" key="1">
    <source>
        <dbReference type="ARBA" id="ARBA00004141"/>
    </source>
</evidence>
<dbReference type="PROSITE" id="PS50850">
    <property type="entry name" value="MFS"/>
    <property type="match status" value="1"/>
</dbReference>
<accession>A0A7X0DFV9</accession>
<protein>
    <submittedName>
        <fullName evidence="8">MFS family permease</fullName>
    </submittedName>
</protein>
<feature type="transmembrane region" description="Helical" evidence="6">
    <location>
        <begin position="314"/>
        <end position="340"/>
    </location>
</feature>
<dbReference type="SUPFAM" id="SSF103473">
    <property type="entry name" value="MFS general substrate transporter"/>
    <property type="match status" value="1"/>
</dbReference>
<feature type="transmembrane region" description="Helical" evidence="6">
    <location>
        <begin position="259"/>
        <end position="278"/>
    </location>
</feature>
<evidence type="ECO:0000259" key="7">
    <source>
        <dbReference type="PROSITE" id="PS50850"/>
    </source>
</evidence>
<gene>
    <name evidence="8" type="ORF">HNQ75_004515</name>
</gene>
<comment type="subcellular location">
    <subcellularLocation>
        <location evidence="1">Membrane</location>
        <topology evidence="1">Multi-pass membrane protein</topology>
    </subcellularLocation>
</comment>
<dbReference type="Proteomes" id="UP000535501">
    <property type="component" value="Unassembled WGS sequence"/>
</dbReference>
<dbReference type="GO" id="GO:0022857">
    <property type="term" value="F:transmembrane transporter activity"/>
    <property type="evidence" value="ECO:0007669"/>
    <property type="project" value="InterPro"/>
</dbReference>
<evidence type="ECO:0000313" key="8">
    <source>
        <dbReference type="EMBL" id="MBB6182526.1"/>
    </source>
</evidence>
<dbReference type="PRINTS" id="PR01035">
    <property type="entry name" value="TCRTETA"/>
</dbReference>
<reference evidence="8 9" key="1">
    <citation type="submission" date="2020-08" db="EMBL/GenBank/DDBJ databases">
        <title>Genomic Encyclopedia of Type Strains, Phase IV (KMG-IV): sequencing the most valuable type-strain genomes for metagenomic binning, comparative biology and taxonomic classification.</title>
        <authorList>
            <person name="Goeker M."/>
        </authorList>
    </citation>
    <scope>NUCLEOTIDE SEQUENCE [LARGE SCALE GENOMIC DNA]</scope>
    <source>
        <strain evidence="8 9">DSM 102134</strain>
    </source>
</reference>
<feature type="transmembrane region" description="Helical" evidence="6">
    <location>
        <begin position="227"/>
        <end position="247"/>
    </location>
</feature>
<feature type="transmembrane region" description="Helical" evidence="6">
    <location>
        <begin position="142"/>
        <end position="164"/>
    </location>
</feature>
<feature type="transmembrane region" description="Helical" evidence="6">
    <location>
        <begin position="290"/>
        <end position="308"/>
    </location>
</feature>
<evidence type="ECO:0000256" key="3">
    <source>
        <dbReference type="ARBA" id="ARBA00022692"/>
    </source>
</evidence>
<evidence type="ECO:0000313" key="9">
    <source>
        <dbReference type="Proteomes" id="UP000535501"/>
    </source>
</evidence>
<dbReference type="InterPro" id="IPR001958">
    <property type="entry name" value="Tet-R_TetA/multi-R_MdtG-like"/>
</dbReference>
<dbReference type="InterPro" id="IPR036259">
    <property type="entry name" value="MFS_trans_sf"/>
</dbReference>
<dbReference type="GO" id="GO:0016020">
    <property type="term" value="C:membrane"/>
    <property type="evidence" value="ECO:0007669"/>
    <property type="project" value="UniProtKB-SubCell"/>
</dbReference>
<dbReference type="Pfam" id="PF07690">
    <property type="entry name" value="MFS_1"/>
    <property type="match status" value="1"/>
</dbReference>
<feature type="transmembrane region" description="Helical" evidence="6">
    <location>
        <begin position="48"/>
        <end position="70"/>
    </location>
</feature>
<organism evidence="8 9">
    <name type="scientific">Pseudorhizobium flavum</name>
    <dbReference type="NCBI Taxonomy" id="1335061"/>
    <lineage>
        <taxon>Bacteria</taxon>
        <taxon>Pseudomonadati</taxon>
        <taxon>Pseudomonadota</taxon>
        <taxon>Alphaproteobacteria</taxon>
        <taxon>Hyphomicrobiales</taxon>
        <taxon>Rhizobiaceae</taxon>
        <taxon>Rhizobium/Agrobacterium group</taxon>
        <taxon>Pseudorhizobium</taxon>
    </lineage>
</organism>
<dbReference type="Gene3D" id="1.20.1250.20">
    <property type="entry name" value="MFS general substrate transporter like domains"/>
    <property type="match status" value="1"/>
</dbReference>
<comment type="caution">
    <text evidence="8">The sequence shown here is derived from an EMBL/GenBank/DDBJ whole genome shotgun (WGS) entry which is preliminary data.</text>
</comment>
<feature type="transmembrane region" description="Helical" evidence="6">
    <location>
        <begin position="184"/>
        <end position="206"/>
    </location>
</feature>
<keyword evidence="5 6" id="KW-0472">Membrane</keyword>
<feature type="transmembrane region" description="Helical" evidence="6">
    <location>
        <begin position="82"/>
        <end position="105"/>
    </location>
</feature>